<feature type="region of interest" description="Disordered" evidence="1">
    <location>
        <begin position="835"/>
        <end position="854"/>
    </location>
</feature>
<feature type="domain" description="C2" evidence="2">
    <location>
        <begin position="1950"/>
        <end position="2081"/>
    </location>
</feature>
<accession>A0A2C9K9L7</accession>
<dbReference type="GO" id="GO:0005509">
    <property type="term" value="F:calcium ion binding"/>
    <property type="evidence" value="ECO:0007669"/>
    <property type="project" value="TreeGrafter"/>
</dbReference>
<feature type="region of interest" description="Disordered" evidence="1">
    <location>
        <begin position="1500"/>
        <end position="1533"/>
    </location>
</feature>
<reference evidence="3" key="1">
    <citation type="submission" date="2020-05" db="UniProtKB">
        <authorList>
            <consortium name="EnsemblMetazoa"/>
        </authorList>
    </citation>
    <scope>IDENTIFICATION</scope>
    <source>
        <strain evidence="3">BB02</strain>
    </source>
</reference>
<dbReference type="PROSITE" id="PS50004">
    <property type="entry name" value="C2"/>
    <property type="match status" value="2"/>
</dbReference>
<organism evidence="3 4">
    <name type="scientific">Biomphalaria glabrata</name>
    <name type="common">Bloodfluke planorb</name>
    <name type="synonym">Freshwater snail</name>
    <dbReference type="NCBI Taxonomy" id="6526"/>
    <lineage>
        <taxon>Eukaryota</taxon>
        <taxon>Metazoa</taxon>
        <taxon>Spiralia</taxon>
        <taxon>Lophotrochozoa</taxon>
        <taxon>Mollusca</taxon>
        <taxon>Gastropoda</taxon>
        <taxon>Heterobranchia</taxon>
        <taxon>Euthyneura</taxon>
        <taxon>Panpulmonata</taxon>
        <taxon>Hygrophila</taxon>
        <taxon>Lymnaeoidea</taxon>
        <taxon>Planorbidae</taxon>
        <taxon>Biomphalaria</taxon>
    </lineage>
</organism>
<dbReference type="GO" id="GO:0030276">
    <property type="term" value="F:clathrin binding"/>
    <property type="evidence" value="ECO:0007669"/>
    <property type="project" value="TreeGrafter"/>
</dbReference>
<name>A0A2C9K9L7_BIOGL</name>
<dbReference type="GO" id="GO:0001786">
    <property type="term" value="F:phosphatidylserine binding"/>
    <property type="evidence" value="ECO:0007669"/>
    <property type="project" value="TreeGrafter"/>
</dbReference>
<feature type="compositionally biased region" description="Basic and acidic residues" evidence="1">
    <location>
        <begin position="46"/>
        <end position="70"/>
    </location>
</feature>
<feature type="compositionally biased region" description="Low complexity" evidence="1">
    <location>
        <begin position="1273"/>
        <end position="1286"/>
    </location>
</feature>
<proteinExistence type="predicted"/>
<dbReference type="GO" id="GO:0017156">
    <property type="term" value="P:calcium-ion regulated exocytosis"/>
    <property type="evidence" value="ECO:0007669"/>
    <property type="project" value="TreeGrafter"/>
</dbReference>
<feature type="compositionally biased region" description="Basic and acidic residues" evidence="1">
    <location>
        <begin position="20"/>
        <end position="33"/>
    </location>
</feature>
<dbReference type="Gene3D" id="2.60.40.150">
    <property type="entry name" value="C2 domain"/>
    <property type="match status" value="2"/>
</dbReference>
<dbReference type="GO" id="GO:0070382">
    <property type="term" value="C:exocytic vesicle"/>
    <property type="evidence" value="ECO:0007669"/>
    <property type="project" value="TreeGrafter"/>
</dbReference>
<feature type="compositionally biased region" description="Low complexity" evidence="1">
    <location>
        <begin position="565"/>
        <end position="576"/>
    </location>
</feature>
<dbReference type="GO" id="GO:0005886">
    <property type="term" value="C:plasma membrane"/>
    <property type="evidence" value="ECO:0007669"/>
    <property type="project" value="TreeGrafter"/>
</dbReference>
<dbReference type="SUPFAM" id="SSF49562">
    <property type="entry name" value="C2 domain (Calcium/lipid-binding domain, CaLB)"/>
    <property type="match status" value="2"/>
</dbReference>
<dbReference type="SMART" id="SM00239">
    <property type="entry name" value="C2"/>
    <property type="match status" value="2"/>
</dbReference>
<gene>
    <name evidence="3" type="primary">106056338</name>
</gene>
<dbReference type="PANTHER" id="PTHR10024:SF383">
    <property type="entry name" value="C2 DOMAIN-CONTAINING PROTEIN"/>
    <property type="match status" value="1"/>
</dbReference>
<feature type="region of interest" description="Disordered" evidence="1">
    <location>
        <begin position="526"/>
        <end position="546"/>
    </location>
</feature>
<feature type="compositionally biased region" description="Basic and acidic residues" evidence="1">
    <location>
        <begin position="956"/>
        <end position="968"/>
    </location>
</feature>
<feature type="region of interest" description="Disordered" evidence="1">
    <location>
        <begin position="1553"/>
        <end position="1638"/>
    </location>
</feature>
<evidence type="ECO:0000313" key="3">
    <source>
        <dbReference type="EnsemblMetazoa" id="BGLB016770-PA"/>
    </source>
</evidence>
<feature type="compositionally biased region" description="Basic and acidic residues" evidence="1">
    <location>
        <begin position="1256"/>
        <end position="1268"/>
    </location>
</feature>
<feature type="region of interest" description="Disordered" evidence="1">
    <location>
        <begin position="954"/>
        <end position="1133"/>
    </location>
</feature>
<feature type="region of interest" description="Disordered" evidence="1">
    <location>
        <begin position="20"/>
        <end position="70"/>
    </location>
</feature>
<feature type="compositionally biased region" description="Basic and acidic residues" evidence="1">
    <location>
        <begin position="798"/>
        <end position="807"/>
    </location>
</feature>
<dbReference type="KEGG" id="bgt:106056338"/>
<dbReference type="Proteomes" id="UP000076420">
    <property type="component" value="Unassembled WGS sequence"/>
</dbReference>
<dbReference type="EnsemblMetazoa" id="BGLB016770-RA">
    <property type="protein sequence ID" value="BGLB016770-PA"/>
    <property type="gene ID" value="BGLB016770"/>
</dbReference>
<dbReference type="PANTHER" id="PTHR10024">
    <property type="entry name" value="SYNAPTOTAGMIN"/>
    <property type="match status" value="1"/>
</dbReference>
<feature type="compositionally biased region" description="Basic residues" evidence="1">
    <location>
        <begin position="1512"/>
        <end position="1525"/>
    </location>
</feature>
<feature type="compositionally biased region" description="Low complexity" evidence="1">
    <location>
        <begin position="1033"/>
        <end position="1049"/>
    </location>
</feature>
<dbReference type="InterPro" id="IPR000008">
    <property type="entry name" value="C2_dom"/>
</dbReference>
<feature type="compositionally biased region" description="Gly residues" evidence="1">
    <location>
        <begin position="1758"/>
        <end position="1767"/>
    </location>
</feature>
<dbReference type="VEuPathDB" id="VectorBase:BGLAX_034511"/>
<protein>
    <recommendedName>
        <fullName evidence="2">C2 domain-containing protein</fullName>
    </recommendedName>
</protein>
<dbReference type="STRING" id="6526.A0A2C9K9L7"/>
<feature type="region of interest" description="Disordered" evidence="1">
    <location>
        <begin position="781"/>
        <end position="824"/>
    </location>
</feature>
<feature type="region of interest" description="Disordered" evidence="1">
    <location>
        <begin position="1178"/>
        <end position="1197"/>
    </location>
</feature>
<feature type="region of interest" description="Disordered" evidence="1">
    <location>
        <begin position="1226"/>
        <end position="1293"/>
    </location>
</feature>
<feature type="compositionally biased region" description="Polar residues" evidence="1">
    <location>
        <begin position="1601"/>
        <end position="1638"/>
    </location>
</feature>
<feature type="region of interest" description="Disordered" evidence="1">
    <location>
        <begin position="1719"/>
        <end position="1789"/>
    </location>
</feature>
<evidence type="ECO:0000313" key="4">
    <source>
        <dbReference type="Proteomes" id="UP000076420"/>
    </source>
</evidence>
<sequence>MDLLDDMDKKLLKSLLNEEWRGEDGKRAGKGRNEGGGQKTRAGRRPLYETKARGGKSRREEDRSRRQDSRFDRSMRVLEWLDADCGTRLARHYEQAGGWRHHSNIYLSRQGDSPKRAQESQREQTTKKATSPQHPQQQKTRQPLRLTRSNIIINTDLWSGYVKDSEEDSSEGEEEKKILEECEEDLTAEEDLVESLKKWQQEQLLLEHHEDLSMQDYVTSSEEDAANEDESDSEDELVLALRHWQEEQQRQQLRQAAALAQNPQVLTPVLEEKTSSPLNEAFKYFYQDPNYLLCHFNRQRLKNHQQVSGIAPYWWGDISSVREGPSSPPVNAKNLDATQPCNILTIQRRSSRKSSLKNRLLRTQDSVVIKEVDISANSAQENTEKPPASVAPSNLLSPSPKIESVNKPQGGKGKAPSPLPSPLDTSGTDAKPSGALENILPKVSPTAIVGPFVKGVDDGGLKITDTSAGGLSLHSPLVRSPGGNFLSTWLVASPGDKQGSHLSGSTDYLGKSSECLLFESPREPLCSTNSQDSGIERSPGYLSPAPRSAGIEKIGKFFRHFSNKLSPASTSSNSTPPKTPPPTPSGRQQYLYPAHQINIQGGAGKLSYSTSSIPTQPPSTPLLKAAPPQSPIAGVASQHSLCSATKSDPLAGSAALQRHVGLWRSGQKSSSNLLVTGGRSQANSSLISPAGENSQNVISGCDGAGTGGGGAIHRPAAVTGVTASSATTLTIDTLAAEACAGDRQRSPGGPNSGVSKTILSTREVQPFIVPQTYQHHYLHHQFSSPRKTAGEAVTAAAKRSEEGRDGGDVTEAGSQSNTRAAYKDNADSLRKSNEALDVPGADNETASGAGSGGGSNCAGLSGFTRGVQNFLRKSPVTDIEQRINSEIIERDQAGKLKSVLSPGAGGTCGGAFTSPSFAPENTCAVASSAATQGTAGGYNATGENYSYATAKSMTETSRRGAAKEEIISSERSSSTSSEEKGALPVPSGEHDRGRRGSYGTCNHLFLEQASGRKSPLPQKNQKSPSPVRRALFKSVVTSSNSSSSSSAESSKLHSKVGRVLSSSSPSSPPPHLVQQQSSPLKTSPKHQPNDALDSPTKKNICNDSPPANYRGRRKFSDTGLTPVPRRLFSDGRRGSLTDERTLVSAKSKLGKLRFQGRKSSDASSVAALVKQIHNLWGEGEEDEDEGERNIERRESGSGLKCSLDDQALFDKRRKKFPFSISREKDSTCVEKGGGNKINTSSCAPHSEASPAAVSDGKCKGKNLTDKDSALTLQPSSGPASAQSGSSVINSGDTSCQASDEVYQTGVNEGGSETASTSLEAGGGGAVTGVGGIGNCGGAVGGSEFVAPIAQVASRQLVATAVSSAACFVGLDTSTDNILTRASAGVIGGSQIALAGSATGASNIKTNKKTATVQFEPIVSWDDNRVGEKVSPALRSVLKQGTRRHSSFAGFSDSCDSIANASPIIHSEQLAAVLNKQAKNGLPKSKTSDNYKSILKQSSVNLETVPSSTTEKKRVKSPSPKSRKHEKSFDYGQESKNSEVSLSLCLKATRSISPKSKKYRPEGKDACESSGDLATSPQNFLDREPQTTDSGHCSLDLPTKTVGVQATPRTIGKTSNTGTQTTDLPSTGEVTAEYSSSPTEAGGWLQRLAAKCMASVGGANRSGSPGGPGSGLPRAASVRAEWLLGSKRMGSSPSSPVAQGSDASEKFWVPHDVIARKRAQSLVPTLSKQESEDDLSSEAATPASIPHPRDLTFTFPGGERSGTSGGSSDGQPSTPPSGYNPGRRRASMHDAIDLSKIDTRLYDKKLVRQASVTSIEEECQGTVHVSMEHNAETGILTVNLVRVHNLLPRDPSGTANPYCRLTLLPGQRASAQSRIHRKTMNPEFEEEFIFELTSEELEVTTLDLSFYEYDQFSKDECIGYVRIPLARLDLSRQVDLWRTILPYEKPKDQRDLGDVMFSLSYLPSAERLTVVVVKARNLRLQDDGRVDLNSFIKVCLTSGSKKLKKKKTSTAHGTNSPTWNEALVFSVHRENLKNIGLEVSAYHDNKIGVDECIGRVRLPPDSEDGVHCQELLKEKSMPARWYSLS</sequence>
<feature type="region of interest" description="Disordered" evidence="1">
    <location>
        <begin position="109"/>
        <end position="146"/>
    </location>
</feature>
<feature type="domain" description="C2" evidence="2">
    <location>
        <begin position="1818"/>
        <end position="1937"/>
    </location>
</feature>
<dbReference type="InterPro" id="IPR035892">
    <property type="entry name" value="C2_domain_sf"/>
</dbReference>
<dbReference type="Pfam" id="PF00168">
    <property type="entry name" value="C2"/>
    <property type="match status" value="2"/>
</dbReference>
<dbReference type="CDD" id="cd00276">
    <property type="entry name" value="C2B_Synaptotagmin"/>
    <property type="match status" value="1"/>
</dbReference>
<dbReference type="GO" id="GO:0005544">
    <property type="term" value="F:calcium-dependent phospholipid binding"/>
    <property type="evidence" value="ECO:0007669"/>
    <property type="project" value="TreeGrafter"/>
</dbReference>
<feature type="region of interest" description="Disordered" evidence="1">
    <location>
        <begin position="378"/>
        <end position="438"/>
    </location>
</feature>
<feature type="compositionally biased region" description="Polar residues" evidence="1">
    <location>
        <begin position="127"/>
        <end position="146"/>
    </location>
</feature>
<dbReference type="OrthoDB" id="6130307at2759"/>
<evidence type="ECO:0000256" key="1">
    <source>
        <dbReference type="SAM" id="MobiDB-lite"/>
    </source>
</evidence>
<dbReference type="RefSeq" id="XP_013068489.2">
    <property type="nucleotide sequence ID" value="XM_013213035.2"/>
</dbReference>
<dbReference type="VEuPathDB" id="VectorBase:BGLB016770"/>
<feature type="compositionally biased region" description="Basic and acidic residues" evidence="1">
    <location>
        <begin position="112"/>
        <end position="126"/>
    </location>
</feature>
<feature type="region of interest" description="Disordered" evidence="1">
    <location>
        <begin position="565"/>
        <end position="589"/>
    </location>
</feature>
<feature type="region of interest" description="Disordered" evidence="1">
    <location>
        <begin position="607"/>
        <end position="630"/>
    </location>
</feature>
<dbReference type="GO" id="GO:0000149">
    <property type="term" value="F:SNARE binding"/>
    <property type="evidence" value="ECO:0007669"/>
    <property type="project" value="TreeGrafter"/>
</dbReference>
<evidence type="ECO:0000259" key="2">
    <source>
        <dbReference type="PROSITE" id="PS50004"/>
    </source>
</evidence>